<name>A0A2T9Y3L3_9FUNG</name>
<sequence length="181" mass="19970">MKSSESTNSVIVKGNPKARGKIPSQRLWYYENKNSVFSYTGRKKTGSSIIETFLDSKIAKSALFYTGLQNLKAPIGKDKMITKKVLEMLQGVISDAVRGYEGDVSAIAHILFLISKIDTEYGFLISCENLTPGNPRPIIILKVGGTRSSNNVLTPILVILLKRRQSTQKSGNNDTEQLIGF</sequence>
<proteinExistence type="predicted"/>
<dbReference type="EMBL" id="MBFT01001234">
    <property type="protein sequence ID" value="PVU84795.1"/>
    <property type="molecule type" value="Genomic_DNA"/>
</dbReference>
<keyword evidence="3" id="KW-1185">Reference proteome</keyword>
<organism evidence="2 3">
    <name type="scientific">Furculomyces boomerangus</name>
    <dbReference type="NCBI Taxonomy" id="61424"/>
    <lineage>
        <taxon>Eukaryota</taxon>
        <taxon>Fungi</taxon>
        <taxon>Fungi incertae sedis</taxon>
        <taxon>Zoopagomycota</taxon>
        <taxon>Kickxellomycotina</taxon>
        <taxon>Harpellomycetes</taxon>
        <taxon>Harpellales</taxon>
        <taxon>Harpellaceae</taxon>
        <taxon>Furculomyces</taxon>
    </lineage>
</organism>
<comment type="caution">
    <text evidence="2">The sequence shown here is derived from an EMBL/GenBank/DDBJ whole genome shotgun (WGS) entry which is preliminary data.</text>
</comment>
<dbReference type="Proteomes" id="UP000245699">
    <property type="component" value="Unassembled WGS sequence"/>
</dbReference>
<accession>A0A2T9Y3L3</accession>
<evidence type="ECO:0000313" key="3">
    <source>
        <dbReference type="Proteomes" id="UP000245699"/>
    </source>
</evidence>
<evidence type="ECO:0000313" key="2">
    <source>
        <dbReference type="EMBL" id="PVU86930.1"/>
    </source>
</evidence>
<gene>
    <name evidence="2" type="ORF">BB559_006324</name>
    <name evidence="1" type="ORF">BB559_007397</name>
</gene>
<dbReference type="EMBL" id="MBFT01000824">
    <property type="protein sequence ID" value="PVU86930.1"/>
    <property type="molecule type" value="Genomic_DNA"/>
</dbReference>
<reference evidence="2 3" key="1">
    <citation type="journal article" date="2018" name="MBio">
        <title>Comparative Genomics Reveals the Core Gene Toolbox for the Fungus-Insect Symbiosis.</title>
        <authorList>
            <person name="Wang Y."/>
            <person name="Stata M."/>
            <person name="Wang W."/>
            <person name="Stajich J.E."/>
            <person name="White M.M."/>
            <person name="Moncalvo J.M."/>
        </authorList>
    </citation>
    <scope>NUCLEOTIDE SEQUENCE [LARGE SCALE GENOMIC DNA]</scope>
    <source>
        <strain evidence="2 3">AUS-77-4</strain>
    </source>
</reference>
<evidence type="ECO:0000313" key="1">
    <source>
        <dbReference type="EMBL" id="PVU84795.1"/>
    </source>
</evidence>
<protein>
    <submittedName>
        <fullName evidence="2">Uncharacterized protein</fullName>
    </submittedName>
</protein>
<dbReference type="AlphaFoldDB" id="A0A2T9Y3L3"/>